<evidence type="ECO:0000256" key="1">
    <source>
        <dbReference type="SAM" id="Phobius"/>
    </source>
</evidence>
<accession>B9XRP2</accession>
<evidence type="ECO:0008006" key="4">
    <source>
        <dbReference type="Google" id="ProtNLM"/>
    </source>
</evidence>
<name>B9XRP2_PEDPL</name>
<dbReference type="STRING" id="320771.Cflav_PD0444"/>
<dbReference type="Proteomes" id="UP000003688">
    <property type="component" value="Unassembled WGS sequence"/>
</dbReference>
<protein>
    <recommendedName>
        <fullName evidence="4">Transmembrane protein</fullName>
    </recommendedName>
</protein>
<dbReference type="RefSeq" id="WP_007418475.1">
    <property type="nucleotide sequence ID" value="NZ_ABOX02000066.1"/>
</dbReference>
<evidence type="ECO:0000313" key="3">
    <source>
        <dbReference type="Proteomes" id="UP000003688"/>
    </source>
</evidence>
<keyword evidence="1" id="KW-0812">Transmembrane</keyword>
<dbReference type="AlphaFoldDB" id="B9XRP2"/>
<keyword evidence="3" id="KW-1185">Reference proteome</keyword>
<comment type="caution">
    <text evidence="2">The sequence shown here is derived from an EMBL/GenBank/DDBJ whole genome shotgun (WGS) entry which is preliminary data.</text>
</comment>
<organism evidence="2 3">
    <name type="scientific">Pedosphaera parvula (strain Ellin514)</name>
    <dbReference type="NCBI Taxonomy" id="320771"/>
    <lineage>
        <taxon>Bacteria</taxon>
        <taxon>Pseudomonadati</taxon>
        <taxon>Verrucomicrobiota</taxon>
        <taxon>Pedosphaerae</taxon>
        <taxon>Pedosphaerales</taxon>
        <taxon>Pedosphaeraceae</taxon>
        <taxon>Pedosphaera</taxon>
    </lineage>
</organism>
<evidence type="ECO:0000313" key="2">
    <source>
        <dbReference type="EMBL" id="EEF57513.1"/>
    </source>
</evidence>
<sequence>MQETLKPSYVGKLFPPYSDEVTPLRPTSAGAKAGKIFYAVLGCALIGGIVWFIGLMFDWKWVRYAGIALGVWVLIDTIRNMLKSQCAACPYCRRDVGSKSLLQLSVDDKNKQFACEGCFEWLISDGGQIRAFRETDIGNTKEFDCPVIANGVWPNECIVCGAPTTRHLNAKTLNVGLASLLVGRLSVSYGSVKNIPYCDVHEAAVTVKTVDRKIWADFKDYAARRRYLHANRIHRMEAAKQIS</sequence>
<dbReference type="EMBL" id="ABOX02000066">
    <property type="protein sequence ID" value="EEF57513.1"/>
    <property type="molecule type" value="Genomic_DNA"/>
</dbReference>
<reference evidence="2 3" key="1">
    <citation type="journal article" date="2011" name="J. Bacteriol.">
        <title>Genome sequence of 'Pedosphaera parvula' Ellin514, an aerobic Verrucomicrobial isolate from pasture soil.</title>
        <authorList>
            <person name="Kant R."/>
            <person name="van Passel M.W."/>
            <person name="Sangwan P."/>
            <person name="Palva A."/>
            <person name="Lucas S."/>
            <person name="Copeland A."/>
            <person name="Lapidus A."/>
            <person name="Glavina Del Rio T."/>
            <person name="Dalin E."/>
            <person name="Tice H."/>
            <person name="Bruce D."/>
            <person name="Goodwin L."/>
            <person name="Pitluck S."/>
            <person name="Chertkov O."/>
            <person name="Larimer F.W."/>
            <person name="Land M.L."/>
            <person name="Hauser L."/>
            <person name="Brettin T.S."/>
            <person name="Detter J.C."/>
            <person name="Han S."/>
            <person name="de Vos W.M."/>
            <person name="Janssen P.H."/>
            <person name="Smidt H."/>
        </authorList>
    </citation>
    <scope>NUCLEOTIDE SEQUENCE [LARGE SCALE GENOMIC DNA]</scope>
    <source>
        <strain evidence="2 3">Ellin514</strain>
    </source>
</reference>
<feature type="transmembrane region" description="Helical" evidence="1">
    <location>
        <begin position="36"/>
        <end position="55"/>
    </location>
</feature>
<keyword evidence="1" id="KW-1133">Transmembrane helix</keyword>
<dbReference type="OrthoDB" id="9912855at2"/>
<gene>
    <name evidence="2" type="ORF">Cflav_PD0444</name>
</gene>
<proteinExistence type="predicted"/>
<keyword evidence="1" id="KW-0472">Membrane</keyword>